<proteinExistence type="predicted"/>
<evidence type="ECO:0000313" key="1">
    <source>
        <dbReference type="EnsemblPlants" id="AVESA.00010b.r2.7AG1246660.1.CDS.1"/>
    </source>
</evidence>
<sequence length="157" mass="16995">MHFAISPDSLPFFYAVVASVTAAFGLFSLYKHLAHRRRRHPGGGTGDSEEEEHQQPLTVVASGLLLPPPFMYSRLVRHSGKGASSTECAVCLGVIQVGAMAKLLPACAHVYHADCVDLWLASHPTCPLCRCRVGDHHRGDEGQKTVQEDGLAYFSPA</sequence>
<protein>
    <submittedName>
        <fullName evidence="1">Uncharacterized protein</fullName>
    </submittedName>
</protein>
<dbReference type="Proteomes" id="UP001732700">
    <property type="component" value="Chromosome 7A"/>
</dbReference>
<keyword evidence="2" id="KW-1185">Reference proteome</keyword>
<organism evidence="1 2">
    <name type="scientific">Avena sativa</name>
    <name type="common">Oat</name>
    <dbReference type="NCBI Taxonomy" id="4498"/>
    <lineage>
        <taxon>Eukaryota</taxon>
        <taxon>Viridiplantae</taxon>
        <taxon>Streptophyta</taxon>
        <taxon>Embryophyta</taxon>
        <taxon>Tracheophyta</taxon>
        <taxon>Spermatophyta</taxon>
        <taxon>Magnoliopsida</taxon>
        <taxon>Liliopsida</taxon>
        <taxon>Poales</taxon>
        <taxon>Poaceae</taxon>
        <taxon>BOP clade</taxon>
        <taxon>Pooideae</taxon>
        <taxon>Poodae</taxon>
        <taxon>Poeae</taxon>
        <taxon>Poeae Chloroplast Group 1 (Aveneae type)</taxon>
        <taxon>Aveninae</taxon>
        <taxon>Avena</taxon>
    </lineage>
</organism>
<evidence type="ECO:0000313" key="2">
    <source>
        <dbReference type="Proteomes" id="UP001732700"/>
    </source>
</evidence>
<reference evidence="1" key="1">
    <citation type="submission" date="2021-05" db="EMBL/GenBank/DDBJ databases">
        <authorList>
            <person name="Scholz U."/>
            <person name="Mascher M."/>
            <person name="Fiebig A."/>
        </authorList>
    </citation>
    <scope>NUCLEOTIDE SEQUENCE [LARGE SCALE GENOMIC DNA]</scope>
</reference>
<name>A0ACD5ZWZ8_AVESA</name>
<dbReference type="EnsemblPlants" id="AVESA.00010b.r2.7AG1246660.1">
    <property type="protein sequence ID" value="AVESA.00010b.r2.7AG1246660.1.CDS.1"/>
    <property type="gene ID" value="AVESA.00010b.r2.7AG1246660"/>
</dbReference>
<reference evidence="1" key="2">
    <citation type="submission" date="2025-09" db="UniProtKB">
        <authorList>
            <consortium name="EnsemblPlants"/>
        </authorList>
    </citation>
    <scope>IDENTIFICATION</scope>
</reference>
<accession>A0ACD5ZWZ8</accession>